<feature type="transmembrane region" description="Helical" evidence="6">
    <location>
        <begin position="105"/>
        <end position="123"/>
    </location>
</feature>
<reference evidence="9 11" key="2">
    <citation type="submission" date="2018-06" db="EMBL/GenBank/DDBJ databases">
        <authorList>
            <consortium name="Pathogen Informatics"/>
            <person name="Doyle S."/>
        </authorList>
    </citation>
    <scope>NUCLEOTIDE SEQUENCE [LARGE SCALE GENOMIC DNA]</scope>
    <source>
        <strain evidence="9 11">NCTC13832</strain>
    </source>
</reference>
<dbReference type="Pfam" id="PF07690">
    <property type="entry name" value="MFS_1"/>
    <property type="match status" value="1"/>
</dbReference>
<keyword evidence="3 6" id="KW-0812">Transmembrane</keyword>
<feature type="transmembrane region" description="Helical" evidence="6">
    <location>
        <begin position="342"/>
        <end position="366"/>
    </location>
</feature>
<dbReference type="CDD" id="cd17339">
    <property type="entry name" value="MFS_NIMT_CynX_like"/>
    <property type="match status" value="1"/>
</dbReference>
<dbReference type="PANTHER" id="PTHR23523:SF2">
    <property type="entry name" value="2-NITROIMIDAZOLE TRANSPORTER"/>
    <property type="match status" value="1"/>
</dbReference>
<dbReference type="GO" id="GO:0022857">
    <property type="term" value="F:transmembrane transporter activity"/>
    <property type="evidence" value="ECO:0007669"/>
    <property type="project" value="InterPro"/>
</dbReference>
<dbReference type="InterPro" id="IPR011701">
    <property type="entry name" value="MFS"/>
</dbReference>
<sequence length="400" mass="43998">MTNQLYGKRIQDQWLLVIGIVLIAGTLRAPLTAVGPVINDIKVDLHINNGVAGLITTIPLIIFGIFSPVASKVLERYAMPHVLFYAVLLTIVGLVLRVSGGVATFFIGTVVLGIAIAFGNVTLPAYAKWRFPLQIGLITGIYSATMNFTAGLGGGLSYPLSTLSSLSYRLSLVFWVLIAVCAIIVWLPQLKKTDDSMEAIDVDTQSNQKPVKIYRSKMAWAVALMMAFQSMMFYSIVAWYPSILVSKGIAPESAGYFLMLNQFAQLPMTFMFPIIAARMQSQRVLVYIIVALMGTGFSLLFTNHYWLLILAMILTGMGIGACFSVCMTLFSIRAKTTRVSMALSGFGQSVGYWIAAIGPFLIGMVYDMSHTWSIGIIIMLTMNLMVLIFGWYATKNEYIE</sequence>
<keyword evidence="4 6" id="KW-1133">Transmembrane helix</keyword>
<keyword evidence="5 6" id="KW-0472">Membrane</keyword>
<dbReference type="InterPro" id="IPR052524">
    <property type="entry name" value="MFS_Cyanate_Porter"/>
</dbReference>
<protein>
    <submittedName>
        <fullName evidence="8">Permease</fullName>
    </submittedName>
    <submittedName>
        <fullName evidence="9">Transporter, major facilitator family protein</fullName>
    </submittedName>
</protein>
<evidence type="ECO:0000256" key="2">
    <source>
        <dbReference type="ARBA" id="ARBA00022448"/>
    </source>
</evidence>
<dbReference type="Proteomes" id="UP000032366">
    <property type="component" value="Unassembled WGS sequence"/>
</dbReference>
<dbReference type="InterPro" id="IPR020846">
    <property type="entry name" value="MFS_dom"/>
</dbReference>
<dbReference type="SUPFAM" id="SSF103473">
    <property type="entry name" value="MFS general substrate transporter"/>
    <property type="match status" value="1"/>
</dbReference>
<evidence type="ECO:0000256" key="1">
    <source>
        <dbReference type="ARBA" id="ARBA00004651"/>
    </source>
</evidence>
<feature type="domain" description="Major facilitator superfamily (MFS) profile" evidence="7">
    <location>
        <begin position="218"/>
        <end position="400"/>
    </location>
</feature>
<dbReference type="GO" id="GO:0005886">
    <property type="term" value="C:plasma membrane"/>
    <property type="evidence" value="ECO:0007669"/>
    <property type="project" value="UniProtKB-SubCell"/>
</dbReference>
<evidence type="ECO:0000313" key="11">
    <source>
        <dbReference type="Proteomes" id="UP000254100"/>
    </source>
</evidence>
<evidence type="ECO:0000313" key="10">
    <source>
        <dbReference type="Proteomes" id="UP000032366"/>
    </source>
</evidence>
<dbReference type="Proteomes" id="UP000254100">
    <property type="component" value="Unassembled WGS sequence"/>
</dbReference>
<dbReference type="PROSITE" id="PS50850">
    <property type="entry name" value="MFS"/>
    <property type="match status" value="1"/>
</dbReference>
<keyword evidence="2" id="KW-0813">Transport</keyword>
<accession>A0A0D6XV86</accession>
<dbReference type="PANTHER" id="PTHR23523">
    <property type="match status" value="1"/>
</dbReference>
<dbReference type="EMBL" id="UHDT01000001">
    <property type="protein sequence ID" value="SUM58331.1"/>
    <property type="molecule type" value="Genomic_DNA"/>
</dbReference>
<feature type="transmembrane region" description="Helical" evidence="6">
    <location>
        <begin position="82"/>
        <end position="99"/>
    </location>
</feature>
<dbReference type="OrthoDB" id="9797740at2"/>
<feature type="transmembrane region" description="Helical" evidence="6">
    <location>
        <begin position="372"/>
        <end position="393"/>
    </location>
</feature>
<feature type="transmembrane region" description="Helical" evidence="6">
    <location>
        <begin position="218"/>
        <end position="242"/>
    </location>
</feature>
<dbReference type="RefSeq" id="WP_044358523.1">
    <property type="nucleotide sequence ID" value="NZ_JXWY01000002.1"/>
</dbReference>
<feature type="transmembrane region" description="Helical" evidence="6">
    <location>
        <begin position="166"/>
        <end position="187"/>
    </location>
</feature>
<evidence type="ECO:0000313" key="9">
    <source>
        <dbReference type="EMBL" id="SUM58331.1"/>
    </source>
</evidence>
<evidence type="ECO:0000256" key="3">
    <source>
        <dbReference type="ARBA" id="ARBA00022692"/>
    </source>
</evidence>
<proteinExistence type="predicted"/>
<organism evidence="9 11">
    <name type="scientific">Staphylococcus microti</name>
    <dbReference type="NCBI Taxonomy" id="569857"/>
    <lineage>
        <taxon>Bacteria</taxon>
        <taxon>Bacillati</taxon>
        <taxon>Bacillota</taxon>
        <taxon>Bacilli</taxon>
        <taxon>Bacillales</taxon>
        <taxon>Staphylococcaceae</taxon>
        <taxon>Staphylococcus</taxon>
    </lineage>
</organism>
<feature type="transmembrane region" description="Helical" evidence="6">
    <location>
        <begin position="284"/>
        <end position="301"/>
    </location>
</feature>
<evidence type="ECO:0000259" key="7">
    <source>
        <dbReference type="PROSITE" id="PS50850"/>
    </source>
</evidence>
<name>A0A0D6XV86_9STAP</name>
<keyword evidence="10" id="KW-1185">Reference proteome</keyword>
<evidence type="ECO:0000256" key="6">
    <source>
        <dbReference type="SAM" id="Phobius"/>
    </source>
</evidence>
<comment type="subcellular location">
    <subcellularLocation>
        <location evidence="1">Cell membrane</location>
        <topology evidence="1">Multi-pass membrane protein</topology>
    </subcellularLocation>
</comment>
<dbReference type="InterPro" id="IPR036259">
    <property type="entry name" value="MFS_trans_sf"/>
</dbReference>
<evidence type="ECO:0000256" key="5">
    <source>
        <dbReference type="ARBA" id="ARBA00023136"/>
    </source>
</evidence>
<dbReference type="Gene3D" id="1.20.1250.20">
    <property type="entry name" value="MFS general substrate transporter like domains"/>
    <property type="match status" value="2"/>
</dbReference>
<gene>
    <name evidence="9" type="primary">yeaN</name>
    <name evidence="9" type="ORF">NCTC13832_02079</name>
    <name evidence="8" type="ORF">TP70_00350</name>
</gene>
<feature type="transmembrane region" description="Helical" evidence="6">
    <location>
        <begin position="51"/>
        <end position="70"/>
    </location>
</feature>
<feature type="transmembrane region" description="Helical" evidence="6">
    <location>
        <begin position="254"/>
        <end position="277"/>
    </location>
</feature>
<reference evidence="8 10" key="1">
    <citation type="submission" date="2015-01" db="EMBL/GenBank/DDBJ databases">
        <authorList>
            <person name="Guo J."/>
        </authorList>
    </citation>
    <scope>NUCLEOTIDE SEQUENCE [LARGE SCALE GENOMIC DNA]</scope>
    <source>
        <strain evidence="8 10">DSM 22147</strain>
    </source>
</reference>
<evidence type="ECO:0000313" key="8">
    <source>
        <dbReference type="EMBL" id="KIX91768.1"/>
    </source>
</evidence>
<feature type="transmembrane region" description="Helical" evidence="6">
    <location>
        <begin position="307"/>
        <end position="330"/>
    </location>
</feature>
<dbReference type="EMBL" id="JXWY01000002">
    <property type="protein sequence ID" value="KIX91768.1"/>
    <property type="molecule type" value="Genomic_DNA"/>
</dbReference>
<evidence type="ECO:0000256" key="4">
    <source>
        <dbReference type="ARBA" id="ARBA00022989"/>
    </source>
</evidence>
<dbReference type="AlphaFoldDB" id="A0A0D6XV86"/>
<feature type="transmembrane region" description="Helical" evidence="6">
    <location>
        <begin position="135"/>
        <end position="160"/>
    </location>
</feature>
<feature type="transmembrane region" description="Helical" evidence="6">
    <location>
        <begin position="12"/>
        <end position="31"/>
    </location>
</feature>